<dbReference type="InterPro" id="IPR052035">
    <property type="entry name" value="ZnF_BED_domain_contain"/>
</dbReference>
<evidence type="ECO:0000313" key="1">
    <source>
        <dbReference type="EMBL" id="CAA2976799.1"/>
    </source>
</evidence>
<accession>A0A8S0RDK1</accession>
<protein>
    <submittedName>
        <fullName evidence="1">Zinc finger BED domain-containing RICESLEEPER 2-like</fullName>
    </submittedName>
</protein>
<comment type="caution">
    <text evidence="1">The sequence shown here is derived from an EMBL/GenBank/DDBJ whole genome shotgun (WGS) entry which is preliminary data.</text>
</comment>
<organism evidence="1 2">
    <name type="scientific">Olea europaea subsp. europaea</name>
    <dbReference type="NCBI Taxonomy" id="158383"/>
    <lineage>
        <taxon>Eukaryota</taxon>
        <taxon>Viridiplantae</taxon>
        <taxon>Streptophyta</taxon>
        <taxon>Embryophyta</taxon>
        <taxon>Tracheophyta</taxon>
        <taxon>Spermatophyta</taxon>
        <taxon>Magnoliopsida</taxon>
        <taxon>eudicotyledons</taxon>
        <taxon>Gunneridae</taxon>
        <taxon>Pentapetalae</taxon>
        <taxon>asterids</taxon>
        <taxon>lamiids</taxon>
        <taxon>Lamiales</taxon>
        <taxon>Oleaceae</taxon>
        <taxon>Oleeae</taxon>
        <taxon>Olea</taxon>
    </lineage>
</organism>
<name>A0A8S0RDK1_OLEEU</name>
<gene>
    <name evidence="1" type="ORF">OLEA9_A060777</name>
</gene>
<sequence length="211" mass="24594">MVILHEYPLSMVDHIGFREFLHDLQPLFKVPSRNTLKSDILKIYEYERAKNMIALEKIESRISITTDMWTSSNQKRGFMVITAHFIDDAWKLQSRIMRFIYLLCPHIADVLSETLLSNLMDWNIDRKLLTLTVDNCTTNDAMINIVLSQLCTHSLVLNGEFFHMRCCARILNLIVKDGLDIISGSVEKICDSVAYWTVTPKRFEKFELFAR</sequence>
<dbReference type="Proteomes" id="UP000594638">
    <property type="component" value="Unassembled WGS sequence"/>
</dbReference>
<dbReference type="Gramene" id="OE9A060777T1">
    <property type="protein sequence ID" value="OE9A060777C1"/>
    <property type="gene ID" value="OE9A060777"/>
</dbReference>
<dbReference type="OrthoDB" id="1937726at2759"/>
<dbReference type="PANTHER" id="PTHR46481:SF11">
    <property type="entry name" value="ZINC FINGER BED DOMAIN-CONTAINING PROTEIN RICESLEEPER 2-LIKE"/>
    <property type="match status" value="1"/>
</dbReference>
<dbReference type="PANTHER" id="PTHR46481">
    <property type="entry name" value="ZINC FINGER BED DOMAIN-CONTAINING PROTEIN 4"/>
    <property type="match status" value="1"/>
</dbReference>
<dbReference type="EMBL" id="CACTIH010002556">
    <property type="protein sequence ID" value="CAA2976799.1"/>
    <property type="molecule type" value="Genomic_DNA"/>
</dbReference>
<dbReference type="InterPro" id="IPR012337">
    <property type="entry name" value="RNaseH-like_sf"/>
</dbReference>
<reference evidence="1 2" key="1">
    <citation type="submission" date="2019-12" db="EMBL/GenBank/DDBJ databases">
        <authorList>
            <person name="Alioto T."/>
            <person name="Alioto T."/>
            <person name="Gomez Garrido J."/>
        </authorList>
    </citation>
    <scope>NUCLEOTIDE SEQUENCE [LARGE SCALE GENOMIC DNA]</scope>
</reference>
<dbReference type="AlphaFoldDB" id="A0A8S0RDK1"/>
<keyword evidence="2" id="KW-1185">Reference proteome</keyword>
<dbReference type="SUPFAM" id="SSF53098">
    <property type="entry name" value="Ribonuclease H-like"/>
    <property type="match status" value="1"/>
</dbReference>
<proteinExistence type="predicted"/>
<evidence type="ECO:0000313" key="2">
    <source>
        <dbReference type="Proteomes" id="UP000594638"/>
    </source>
</evidence>